<dbReference type="Pfam" id="PF00551">
    <property type="entry name" value="Formyl_trans_N"/>
    <property type="match status" value="1"/>
</dbReference>
<sequence>MKIILITGGLFSIPSIHHLAGRQLLHSIVSLGDVNKNNVPIEFNAQYLNVPFKRFQKDEIKTKLLNWISDAGVDAVLVFGCRYKMPADLLCIPPLGFYNVHFSLLPAYRGNAPMFWQIKNGEQQGGITIHRMAEDFDTGPMLVQHQTNIDPAENHGLLSARLSMESVALIEKAIDRLQNGNTETLPQTESRATYFKPPVIDDLKIDWEQQSATEIECVVNAANPDYVGAVTLFRGQPFRVLEVNRVQMPSPQSALPGTVVYADINYGVVVACKDEQFIRINIAQLNEGIFSGFKLVTLGIALGERFENPTNLQGVAID</sequence>
<reference evidence="3 4" key="1">
    <citation type="submission" date="2018-04" db="EMBL/GenBank/DDBJ databases">
        <title>Genomic Encyclopedia of Archaeal and Bacterial Type Strains, Phase II (KMG-II): from individual species to whole genera.</title>
        <authorList>
            <person name="Goeker M."/>
        </authorList>
    </citation>
    <scope>NUCLEOTIDE SEQUENCE [LARGE SCALE GENOMIC DNA]</scope>
    <source>
        <strain evidence="3 4">DSM 26809</strain>
    </source>
</reference>
<dbReference type="SUPFAM" id="SSF53328">
    <property type="entry name" value="Formyltransferase"/>
    <property type="match status" value="1"/>
</dbReference>
<evidence type="ECO:0000259" key="1">
    <source>
        <dbReference type="Pfam" id="PF00551"/>
    </source>
</evidence>
<dbReference type="PANTHER" id="PTHR11138:SF5">
    <property type="entry name" value="METHIONYL-TRNA FORMYLTRANSFERASE, MITOCHONDRIAL"/>
    <property type="match status" value="1"/>
</dbReference>
<evidence type="ECO:0000259" key="2">
    <source>
        <dbReference type="Pfam" id="PF02911"/>
    </source>
</evidence>
<proteinExistence type="predicted"/>
<accession>A0A2T5JG68</accession>
<feature type="domain" description="Formyl transferase N-terminal" evidence="1">
    <location>
        <begin position="53"/>
        <end position="169"/>
    </location>
</feature>
<gene>
    <name evidence="3" type="ORF">C8P68_101652</name>
</gene>
<dbReference type="InterPro" id="IPR036477">
    <property type="entry name" value="Formyl_transf_N_sf"/>
</dbReference>
<dbReference type="InterPro" id="IPR011034">
    <property type="entry name" value="Formyl_transferase-like_C_sf"/>
</dbReference>
<dbReference type="InterPro" id="IPR005793">
    <property type="entry name" value="Formyl_trans_C"/>
</dbReference>
<feature type="domain" description="Formyl transferase C-terminal" evidence="2">
    <location>
        <begin position="202"/>
        <end position="287"/>
    </location>
</feature>
<dbReference type="PANTHER" id="PTHR11138">
    <property type="entry name" value="METHIONYL-TRNA FORMYLTRANSFERASE"/>
    <property type="match status" value="1"/>
</dbReference>
<keyword evidence="4" id="KW-1185">Reference proteome</keyword>
<dbReference type="RefSeq" id="WP_107826806.1">
    <property type="nucleotide sequence ID" value="NZ_CP160205.1"/>
</dbReference>
<dbReference type="OrthoDB" id="1092294at2"/>
<organism evidence="3 4">
    <name type="scientific">Mucilaginibacter yixingensis</name>
    <dbReference type="NCBI Taxonomy" id="1295612"/>
    <lineage>
        <taxon>Bacteria</taxon>
        <taxon>Pseudomonadati</taxon>
        <taxon>Bacteroidota</taxon>
        <taxon>Sphingobacteriia</taxon>
        <taxon>Sphingobacteriales</taxon>
        <taxon>Sphingobacteriaceae</taxon>
        <taxon>Mucilaginibacter</taxon>
    </lineage>
</organism>
<evidence type="ECO:0000313" key="3">
    <source>
        <dbReference type="EMBL" id="PTR01418.1"/>
    </source>
</evidence>
<dbReference type="GO" id="GO:0005829">
    <property type="term" value="C:cytosol"/>
    <property type="evidence" value="ECO:0007669"/>
    <property type="project" value="TreeGrafter"/>
</dbReference>
<dbReference type="AlphaFoldDB" id="A0A2T5JG68"/>
<dbReference type="Proteomes" id="UP000244168">
    <property type="component" value="Unassembled WGS sequence"/>
</dbReference>
<evidence type="ECO:0000313" key="4">
    <source>
        <dbReference type="Proteomes" id="UP000244168"/>
    </source>
</evidence>
<comment type="caution">
    <text evidence="3">The sequence shown here is derived from an EMBL/GenBank/DDBJ whole genome shotgun (WGS) entry which is preliminary data.</text>
</comment>
<protein>
    <submittedName>
        <fullName evidence="3">Methionyl-tRNA formyltransferase</fullName>
    </submittedName>
</protein>
<dbReference type="InterPro" id="IPR002376">
    <property type="entry name" value="Formyl_transf_N"/>
</dbReference>
<name>A0A2T5JG68_9SPHI</name>
<dbReference type="Gene3D" id="3.40.50.12230">
    <property type="match status" value="1"/>
</dbReference>
<dbReference type="GO" id="GO:0004479">
    <property type="term" value="F:methionyl-tRNA formyltransferase activity"/>
    <property type="evidence" value="ECO:0007669"/>
    <property type="project" value="TreeGrafter"/>
</dbReference>
<dbReference type="EMBL" id="QAOQ01000001">
    <property type="protein sequence ID" value="PTR01418.1"/>
    <property type="molecule type" value="Genomic_DNA"/>
</dbReference>
<dbReference type="SUPFAM" id="SSF50486">
    <property type="entry name" value="FMT C-terminal domain-like"/>
    <property type="match status" value="1"/>
</dbReference>
<dbReference type="Pfam" id="PF02911">
    <property type="entry name" value="Formyl_trans_C"/>
    <property type="match status" value="1"/>
</dbReference>
<keyword evidence="3" id="KW-0808">Transferase</keyword>